<feature type="transmembrane region" description="Helical" evidence="8">
    <location>
        <begin position="315"/>
        <end position="337"/>
    </location>
</feature>
<keyword evidence="6 8" id="KW-0472">Membrane</keyword>
<dbReference type="InterPro" id="IPR050794">
    <property type="entry name" value="CPA2_transporter"/>
</dbReference>
<keyword evidence="4 8" id="KW-1133">Transmembrane helix</keyword>
<accession>A0ABW8FBS4</accession>
<feature type="transmembrane region" description="Helical" evidence="8">
    <location>
        <begin position="252"/>
        <end position="271"/>
    </location>
</feature>
<feature type="transmembrane region" description="Helical" evidence="8">
    <location>
        <begin position="133"/>
        <end position="157"/>
    </location>
</feature>
<comment type="subcellular location">
    <subcellularLocation>
        <location evidence="1">Membrane</location>
        <topology evidence="1">Multi-pass membrane protein</topology>
    </subcellularLocation>
</comment>
<dbReference type="Pfam" id="PF00999">
    <property type="entry name" value="Na_H_Exchanger"/>
    <property type="match status" value="1"/>
</dbReference>
<organism evidence="10 11">
    <name type="scientific">Streptomyces iakyrus</name>
    <dbReference type="NCBI Taxonomy" id="68219"/>
    <lineage>
        <taxon>Bacteria</taxon>
        <taxon>Bacillati</taxon>
        <taxon>Actinomycetota</taxon>
        <taxon>Actinomycetes</taxon>
        <taxon>Kitasatosporales</taxon>
        <taxon>Streptomycetaceae</taxon>
        <taxon>Streptomyces</taxon>
    </lineage>
</organism>
<feature type="transmembrane region" description="Helical" evidence="8">
    <location>
        <begin position="6"/>
        <end position="23"/>
    </location>
</feature>
<feature type="transmembrane region" description="Helical" evidence="8">
    <location>
        <begin position="35"/>
        <end position="56"/>
    </location>
</feature>
<evidence type="ECO:0000256" key="2">
    <source>
        <dbReference type="ARBA" id="ARBA00022448"/>
    </source>
</evidence>
<dbReference type="Gene3D" id="1.20.1530.20">
    <property type="match status" value="1"/>
</dbReference>
<reference evidence="10 11" key="1">
    <citation type="submission" date="2024-10" db="EMBL/GenBank/DDBJ databases">
        <title>The Natural Products Discovery Center: Release of the First 8490 Sequenced Strains for Exploring Actinobacteria Biosynthetic Diversity.</title>
        <authorList>
            <person name="Kalkreuter E."/>
            <person name="Kautsar S.A."/>
            <person name="Yang D."/>
            <person name="Bader C.D."/>
            <person name="Teijaro C.N."/>
            <person name="Fluegel L."/>
            <person name="Davis C.M."/>
            <person name="Simpson J.R."/>
            <person name="Lauterbach L."/>
            <person name="Steele A.D."/>
            <person name="Gui C."/>
            <person name="Meng S."/>
            <person name="Li G."/>
            <person name="Viehrig K."/>
            <person name="Ye F."/>
            <person name="Su P."/>
            <person name="Kiefer A.F."/>
            <person name="Nichols A."/>
            <person name="Cepeda A.J."/>
            <person name="Yan W."/>
            <person name="Fan B."/>
            <person name="Jiang Y."/>
            <person name="Adhikari A."/>
            <person name="Zheng C.-J."/>
            <person name="Schuster L."/>
            <person name="Cowan T.M."/>
            <person name="Smanski M.J."/>
            <person name="Chevrette M.G."/>
            <person name="De Carvalho L.P.S."/>
            <person name="Shen B."/>
        </authorList>
    </citation>
    <scope>NUCLEOTIDE SEQUENCE [LARGE SCALE GENOMIC DNA]</scope>
    <source>
        <strain evidence="10 11">NPDC089932</strain>
    </source>
</reference>
<evidence type="ECO:0000313" key="11">
    <source>
        <dbReference type="Proteomes" id="UP001617511"/>
    </source>
</evidence>
<evidence type="ECO:0000256" key="8">
    <source>
        <dbReference type="SAM" id="Phobius"/>
    </source>
</evidence>
<dbReference type="EMBL" id="JBIVGG010000004">
    <property type="protein sequence ID" value="MFJ4079494.1"/>
    <property type="molecule type" value="Genomic_DNA"/>
</dbReference>
<feature type="transmembrane region" description="Helical" evidence="8">
    <location>
        <begin position="169"/>
        <end position="193"/>
    </location>
</feature>
<dbReference type="InterPro" id="IPR038770">
    <property type="entry name" value="Na+/solute_symporter_sf"/>
</dbReference>
<evidence type="ECO:0000256" key="1">
    <source>
        <dbReference type="ARBA" id="ARBA00004141"/>
    </source>
</evidence>
<sequence>MENIPYGPAALTLAAVVPATVLGRRAARLLRQPGIVGEIMACLLAGGLLAAALGPWPHDVEGWRLLETVGHLGLALFLVKAVHEIRGGAAGRQSGRALLWTAAGSALLPMACGALFALWVLNSGDPALQGDAPAGVLVLMLAISLAVTAVPVLAGILEDRDLQHTPTGRLAMAVAVTIDAVTWGLLAIAVGIASGGGRMTPYAVFVAGLLLSWAVRCAAGSGPARAWAARVGPAVPVAVTAVLAAGTALGTARLGLTDVLGAVLVALALPADGEDGAWTRAARTVGGWGRAALPLLFTVTGVSLGAAPLGTFSGVAVLLALVLAMAGKLVGSYLGAWLGGRPRRTRLQLAALLNARGLTEIAVLQVGYQAGILTPALYLALVVMALVTTVLSGPLLWAIDRRVPAATVAGAPPATRTGGETRGRHLNPR</sequence>
<dbReference type="Proteomes" id="UP001617511">
    <property type="component" value="Unassembled WGS sequence"/>
</dbReference>
<feature type="transmembrane region" description="Helical" evidence="8">
    <location>
        <begin position="97"/>
        <end position="121"/>
    </location>
</feature>
<feature type="transmembrane region" description="Helical" evidence="8">
    <location>
        <begin position="291"/>
        <end position="309"/>
    </location>
</feature>
<keyword evidence="2" id="KW-0813">Transport</keyword>
<feature type="transmembrane region" description="Helical" evidence="8">
    <location>
        <begin position="227"/>
        <end position="246"/>
    </location>
</feature>
<evidence type="ECO:0000256" key="7">
    <source>
        <dbReference type="SAM" id="MobiDB-lite"/>
    </source>
</evidence>
<feature type="transmembrane region" description="Helical" evidence="8">
    <location>
        <begin position="68"/>
        <end position="85"/>
    </location>
</feature>
<dbReference type="PANTHER" id="PTHR32468">
    <property type="entry name" value="CATION/H + ANTIPORTER"/>
    <property type="match status" value="1"/>
</dbReference>
<gene>
    <name evidence="10" type="ORF">ACIP2Z_11105</name>
</gene>
<proteinExistence type="predicted"/>
<feature type="domain" description="Cation/H+ exchanger transmembrane" evidence="9">
    <location>
        <begin position="19"/>
        <end position="395"/>
    </location>
</feature>
<keyword evidence="11" id="KW-1185">Reference proteome</keyword>
<protein>
    <submittedName>
        <fullName evidence="10">Cation:proton antiporter</fullName>
    </submittedName>
</protein>
<feature type="transmembrane region" description="Helical" evidence="8">
    <location>
        <begin position="199"/>
        <end position="215"/>
    </location>
</feature>
<keyword evidence="3 8" id="KW-0812">Transmembrane</keyword>
<keyword evidence="5" id="KW-0406">Ion transport</keyword>
<dbReference type="PANTHER" id="PTHR32468:SF0">
    <property type="entry name" value="K(+)_H(+) ANTIPORTER 1"/>
    <property type="match status" value="1"/>
</dbReference>
<evidence type="ECO:0000259" key="9">
    <source>
        <dbReference type="Pfam" id="PF00999"/>
    </source>
</evidence>
<feature type="transmembrane region" description="Helical" evidence="8">
    <location>
        <begin position="349"/>
        <end position="370"/>
    </location>
</feature>
<evidence type="ECO:0000256" key="6">
    <source>
        <dbReference type="ARBA" id="ARBA00023136"/>
    </source>
</evidence>
<evidence type="ECO:0000256" key="3">
    <source>
        <dbReference type="ARBA" id="ARBA00022692"/>
    </source>
</evidence>
<feature type="region of interest" description="Disordered" evidence="7">
    <location>
        <begin position="410"/>
        <end position="429"/>
    </location>
</feature>
<feature type="transmembrane region" description="Helical" evidence="8">
    <location>
        <begin position="376"/>
        <end position="399"/>
    </location>
</feature>
<comment type="caution">
    <text evidence="10">The sequence shown here is derived from an EMBL/GenBank/DDBJ whole genome shotgun (WGS) entry which is preliminary data.</text>
</comment>
<dbReference type="InterPro" id="IPR006153">
    <property type="entry name" value="Cation/H_exchanger_TM"/>
</dbReference>
<dbReference type="RefSeq" id="WP_359634051.1">
    <property type="nucleotide sequence ID" value="NZ_JBEYEN010000006.1"/>
</dbReference>
<evidence type="ECO:0000256" key="5">
    <source>
        <dbReference type="ARBA" id="ARBA00023065"/>
    </source>
</evidence>
<evidence type="ECO:0000313" key="10">
    <source>
        <dbReference type="EMBL" id="MFJ4079494.1"/>
    </source>
</evidence>
<evidence type="ECO:0000256" key="4">
    <source>
        <dbReference type="ARBA" id="ARBA00022989"/>
    </source>
</evidence>
<name>A0ABW8FBS4_9ACTN</name>